<protein>
    <submittedName>
        <fullName evidence="1">Uncharacterized protein</fullName>
    </submittedName>
</protein>
<keyword evidence="2" id="KW-1185">Reference proteome</keyword>
<feature type="non-terminal residue" evidence="1">
    <location>
        <position position="1"/>
    </location>
</feature>
<organism evidence="1 2">
    <name type="scientific">Owenia fusiformis</name>
    <name type="common">Polychaete worm</name>
    <dbReference type="NCBI Taxonomy" id="6347"/>
    <lineage>
        <taxon>Eukaryota</taxon>
        <taxon>Metazoa</taxon>
        <taxon>Spiralia</taxon>
        <taxon>Lophotrochozoa</taxon>
        <taxon>Annelida</taxon>
        <taxon>Polychaeta</taxon>
        <taxon>Sedentaria</taxon>
        <taxon>Canalipalpata</taxon>
        <taxon>Sabellida</taxon>
        <taxon>Oweniida</taxon>
        <taxon>Oweniidae</taxon>
        <taxon>Owenia</taxon>
    </lineage>
</organism>
<gene>
    <name evidence="1" type="ORF">OFUS_LOCUS4968</name>
</gene>
<evidence type="ECO:0000313" key="1">
    <source>
        <dbReference type="EMBL" id="CAH1777994.1"/>
    </source>
</evidence>
<proteinExistence type="predicted"/>
<reference evidence="1" key="1">
    <citation type="submission" date="2022-03" db="EMBL/GenBank/DDBJ databases">
        <authorList>
            <person name="Martin C."/>
        </authorList>
    </citation>
    <scope>NUCLEOTIDE SEQUENCE</scope>
</reference>
<sequence length="122" mass="14381">TIARQDARYIRRCSLMVRLLTSQGNLRVNVGEWEGIPMRDRLCELCQHEVETLEHFTLFCPNNNENRTQIQIVINRYLNDEHVTTSNKLKLVYGGDERVSHDELKAMSSNVRDMYIKRTEKN</sequence>
<evidence type="ECO:0000313" key="2">
    <source>
        <dbReference type="Proteomes" id="UP000749559"/>
    </source>
</evidence>
<name>A0A8J1XJ97_OWEFU</name>
<dbReference type="AlphaFoldDB" id="A0A8J1XJ97"/>
<comment type="caution">
    <text evidence="1">The sequence shown here is derived from an EMBL/GenBank/DDBJ whole genome shotgun (WGS) entry which is preliminary data.</text>
</comment>
<accession>A0A8J1XJ97</accession>
<dbReference type="EMBL" id="CAIIXF020000002">
    <property type="protein sequence ID" value="CAH1777994.1"/>
    <property type="molecule type" value="Genomic_DNA"/>
</dbReference>
<dbReference type="Proteomes" id="UP000749559">
    <property type="component" value="Unassembled WGS sequence"/>
</dbReference>